<keyword evidence="3" id="KW-1185">Reference proteome</keyword>
<dbReference type="Proteomes" id="UP000694567">
    <property type="component" value="Unplaced"/>
</dbReference>
<protein>
    <submittedName>
        <fullName evidence="2">Uncharacterized protein</fullName>
    </submittedName>
</protein>
<evidence type="ECO:0000256" key="1">
    <source>
        <dbReference type="SAM" id="MobiDB-lite"/>
    </source>
</evidence>
<feature type="compositionally biased region" description="Low complexity" evidence="1">
    <location>
        <begin position="49"/>
        <end position="66"/>
    </location>
</feature>
<sequence length="76" mass="8443">MLVVFRGEEKKVCFETKIAKTATPGATSRDGWPCRITRTTTPSSCRGWARTSPSSRWPTTSSRSASLRPTRRRGSP</sequence>
<name>A0A8C0FE94_BUBBB</name>
<feature type="region of interest" description="Disordered" evidence="1">
    <location>
        <begin position="41"/>
        <end position="76"/>
    </location>
</feature>
<evidence type="ECO:0000313" key="3">
    <source>
        <dbReference type="Proteomes" id="UP000694567"/>
    </source>
</evidence>
<dbReference type="Ensembl" id="ENSBOBT00000018380.1">
    <property type="protein sequence ID" value="ENSBOBP00000017976.1"/>
    <property type="gene ID" value="ENSBOBG00000011142.1"/>
</dbReference>
<reference evidence="2" key="2">
    <citation type="submission" date="2025-09" db="UniProtKB">
        <authorList>
            <consortium name="Ensembl"/>
        </authorList>
    </citation>
    <scope>IDENTIFICATION</scope>
</reference>
<evidence type="ECO:0000313" key="2">
    <source>
        <dbReference type="Ensembl" id="ENSBOBP00000017976.1"/>
    </source>
</evidence>
<proteinExistence type="predicted"/>
<dbReference type="AlphaFoldDB" id="A0A8C0FE94"/>
<reference evidence="2" key="1">
    <citation type="submission" date="2025-08" db="UniProtKB">
        <authorList>
            <consortium name="Ensembl"/>
        </authorList>
    </citation>
    <scope>IDENTIFICATION</scope>
</reference>
<accession>A0A8C0FE94</accession>
<organism evidence="2 3">
    <name type="scientific">Bubo bubo</name>
    <name type="common">Eurasian eagle-owl</name>
    <name type="synonym">Strix bubo</name>
    <dbReference type="NCBI Taxonomy" id="30461"/>
    <lineage>
        <taxon>Eukaryota</taxon>
        <taxon>Metazoa</taxon>
        <taxon>Chordata</taxon>
        <taxon>Craniata</taxon>
        <taxon>Vertebrata</taxon>
        <taxon>Euteleostomi</taxon>
        <taxon>Archelosauria</taxon>
        <taxon>Archosauria</taxon>
        <taxon>Dinosauria</taxon>
        <taxon>Saurischia</taxon>
        <taxon>Theropoda</taxon>
        <taxon>Coelurosauria</taxon>
        <taxon>Aves</taxon>
        <taxon>Neognathae</taxon>
        <taxon>Neoaves</taxon>
        <taxon>Telluraves</taxon>
        <taxon>Strigiformes</taxon>
        <taxon>Strigidae</taxon>
        <taxon>Bubo</taxon>
    </lineage>
</organism>